<proteinExistence type="predicted"/>
<organism evidence="3 4">
    <name type="scientific">Mytilus galloprovincialis</name>
    <name type="common">Mediterranean mussel</name>
    <dbReference type="NCBI Taxonomy" id="29158"/>
    <lineage>
        <taxon>Eukaryota</taxon>
        <taxon>Metazoa</taxon>
        <taxon>Spiralia</taxon>
        <taxon>Lophotrochozoa</taxon>
        <taxon>Mollusca</taxon>
        <taxon>Bivalvia</taxon>
        <taxon>Autobranchia</taxon>
        <taxon>Pteriomorphia</taxon>
        <taxon>Mytilida</taxon>
        <taxon>Mytiloidea</taxon>
        <taxon>Mytilidae</taxon>
        <taxon>Mytilinae</taxon>
        <taxon>Mytilus</taxon>
    </lineage>
</organism>
<evidence type="ECO:0000313" key="3">
    <source>
        <dbReference type="EMBL" id="VDI61045.1"/>
    </source>
</evidence>
<comment type="caution">
    <text evidence="3">The sequence shown here is derived from an EMBL/GenBank/DDBJ whole genome shotgun (WGS) entry which is preliminary data.</text>
</comment>
<keyword evidence="2" id="KW-1133">Transmembrane helix</keyword>
<feature type="region of interest" description="Disordered" evidence="1">
    <location>
        <begin position="1"/>
        <end position="24"/>
    </location>
</feature>
<dbReference type="EMBL" id="UYJE01008106">
    <property type="protein sequence ID" value="VDI61045.1"/>
    <property type="molecule type" value="Genomic_DNA"/>
</dbReference>
<accession>A0A8B6G9Z3</accession>
<keyword evidence="2" id="KW-0812">Transmembrane</keyword>
<evidence type="ECO:0000313" key="4">
    <source>
        <dbReference type="Proteomes" id="UP000596742"/>
    </source>
</evidence>
<evidence type="ECO:0000256" key="2">
    <source>
        <dbReference type="SAM" id="Phobius"/>
    </source>
</evidence>
<protein>
    <submittedName>
        <fullName evidence="3">Uncharacterized protein</fullName>
    </submittedName>
</protein>
<evidence type="ECO:0000256" key="1">
    <source>
        <dbReference type="SAM" id="MobiDB-lite"/>
    </source>
</evidence>
<sequence length="103" mass="11587">MNLSRAVALSVQEPDVTNPGTKLKSEKENSLNIDHIAVIVWAFIILSVVLLQIWARLSMYLTHRKRAADAEPFHNETVTEGYDSARASVATDIFMNTFSWRPA</sequence>
<reference evidence="3" key="1">
    <citation type="submission" date="2018-11" db="EMBL/GenBank/DDBJ databases">
        <authorList>
            <person name="Alioto T."/>
            <person name="Alioto T."/>
        </authorList>
    </citation>
    <scope>NUCLEOTIDE SEQUENCE</scope>
</reference>
<feature type="transmembrane region" description="Helical" evidence="2">
    <location>
        <begin position="36"/>
        <end position="55"/>
    </location>
</feature>
<keyword evidence="2" id="KW-0472">Membrane</keyword>
<name>A0A8B6G9Z3_MYTGA</name>
<gene>
    <name evidence="3" type="ORF">MGAL_10B030919</name>
</gene>
<dbReference type="AlphaFoldDB" id="A0A8B6G9Z3"/>
<keyword evidence="4" id="KW-1185">Reference proteome</keyword>
<dbReference type="Proteomes" id="UP000596742">
    <property type="component" value="Unassembled WGS sequence"/>
</dbReference>